<organism evidence="1 2">
    <name type="scientific">Bathycoccus prasinos</name>
    <dbReference type="NCBI Taxonomy" id="41875"/>
    <lineage>
        <taxon>Eukaryota</taxon>
        <taxon>Viridiplantae</taxon>
        <taxon>Chlorophyta</taxon>
        <taxon>Mamiellophyceae</taxon>
        <taxon>Mamiellales</taxon>
        <taxon>Bathycoccaceae</taxon>
        <taxon>Bathycoccus</taxon>
    </lineage>
</organism>
<protein>
    <submittedName>
        <fullName evidence="1">Uncharacterized protein</fullName>
    </submittedName>
</protein>
<dbReference type="GeneID" id="19014677"/>
<keyword evidence="2" id="KW-1185">Reference proteome</keyword>
<name>K8FI10_9CHLO</name>
<evidence type="ECO:0000313" key="2">
    <source>
        <dbReference type="Proteomes" id="UP000198341"/>
    </source>
</evidence>
<dbReference type="EMBL" id="FO082272">
    <property type="protein sequence ID" value="CCO66344.1"/>
    <property type="molecule type" value="Genomic_DNA"/>
</dbReference>
<dbReference type="PANTHER" id="PTHR46873:SF1">
    <property type="entry name" value="EXPRESSED PROTEIN"/>
    <property type="match status" value="1"/>
</dbReference>
<sequence>MESPPPNVDDVNDDASSLTAAREGLMVDERNVLVLKDVRFGGGDDVGGNRRRIRIRLLERKSPKIVDAFKEFGRNGVLGTFYRSEAVPEVGAIDNYGGPGPPYALIQATQNGRMNGGRMPREFAPMVERGYVCLIGEGPDWFIAIGSHHEWGHGHSVWGIVEDDESLEVADAITRLPIRHEKWGQTNVTVLLEKVSFQYGIEEVGYKRI</sequence>
<dbReference type="eggNOG" id="ENOG502QQWW">
    <property type="taxonomic scope" value="Eukaryota"/>
</dbReference>
<evidence type="ECO:0000313" key="1">
    <source>
        <dbReference type="EMBL" id="CCO66344.1"/>
    </source>
</evidence>
<reference evidence="1 2" key="1">
    <citation type="submission" date="2011-10" db="EMBL/GenBank/DDBJ databases">
        <authorList>
            <person name="Genoscope - CEA"/>
        </authorList>
    </citation>
    <scope>NUCLEOTIDE SEQUENCE [LARGE SCALE GENOMIC DNA]</scope>
    <source>
        <strain evidence="1 2">RCC 1105</strain>
    </source>
</reference>
<dbReference type="OrthoDB" id="532384at2759"/>
<dbReference type="AlphaFoldDB" id="K8FI10"/>
<dbReference type="STRING" id="41875.K8FI10"/>
<dbReference type="Proteomes" id="UP000198341">
    <property type="component" value="Chromosome 7"/>
</dbReference>
<dbReference type="KEGG" id="bpg:Bathy07g01880"/>
<gene>
    <name evidence="1" type="ORF">Bathy07g01880</name>
</gene>
<dbReference type="InterPro" id="IPR029000">
    <property type="entry name" value="Cyclophilin-like_dom_sf"/>
</dbReference>
<dbReference type="PANTHER" id="PTHR46873">
    <property type="entry name" value="EXPRESSED PROTEIN"/>
    <property type="match status" value="1"/>
</dbReference>
<accession>K8FI10</accession>
<proteinExistence type="predicted"/>
<dbReference type="SUPFAM" id="SSF50891">
    <property type="entry name" value="Cyclophilin-like"/>
    <property type="match status" value="1"/>
</dbReference>
<dbReference type="RefSeq" id="XP_007512256.1">
    <property type="nucleotide sequence ID" value="XM_007512194.1"/>
</dbReference>